<feature type="signal peptide" evidence="1">
    <location>
        <begin position="1"/>
        <end position="22"/>
    </location>
</feature>
<feature type="chain" id="PRO_5045599892" evidence="1">
    <location>
        <begin position="23"/>
        <end position="56"/>
    </location>
</feature>
<dbReference type="Proteomes" id="UP000730482">
    <property type="component" value="Unassembled WGS sequence"/>
</dbReference>
<reference evidence="2 3" key="1">
    <citation type="submission" date="2020-02" db="EMBL/GenBank/DDBJ databases">
        <title>Acidophilic actinobacteria isolated from forest soil.</title>
        <authorList>
            <person name="Golinska P."/>
        </authorList>
    </citation>
    <scope>NUCLEOTIDE SEQUENCE [LARGE SCALE GENOMIC DNA]</scope>
    <source>
        <strain evidence="2 3">NL8</strain>
    </source>
</reference>
<organism evidence="2 3">
    <name type="scientific">Catenulispora pinistramenti</name>
    <dbReference type="NCBI Taxonomy" id="2705254"/>
    <lineage>
        <taxon>Bacteria</taxon>
        <taxon>Bacillati</taxon>
        <taxon>Actinomycetota</taxon>
        <taxon>Actinomycetes</taxon>
        <taxon>Catenulisporales</taxon>
        <taxon>Catenulisporaceae</taxon>
        <taxon>Catenulispora</taxon>
    </lineage>
</organism>
<evidence type="ECO:0000256" key="1">
    <source>
        <dbReference type="SAM" id="SignalP"/>
    </source>
</evidence>
<evidence type="ECO:0000313" key="3">
    <source>
        <dbReference type="Proteomes" id="UP000730482"/>
    </source>
</evidence>
<gene>
    <name evidence="2" type="ORF">KGQ19_15455</name>
</gene>
<dbReference type="EMBL" id="JAAFYZ010000045">
    <property type="protein sequence ID" value="MBS2548261.1"/>
    <property type="molecule type" value="Genomic_DNA"/>
</dbReference>
<accession>A0ABS5KQC6</accession>
<proteinExistence type="predicted"/>
<protein>
    <submittedName>
        <fullName evidence="2">Uncharacterized protein</fullName>
    </submittedName>
</protein>
<comment type="caution">
    <text evidence="2">The sequence shown here is derived from an EMBL/GenBank/DDBJ whole genome shotgun (WGS) entry which is preliminary data.</text>
</comment>
<evidence type="ECO:0000313" key="2">
    <source>
        <dbReference type="EMBL" id="MBS2548261.1"/>
    </source>
</evidence>
<dbReference type="RefSeq" id="WP_212009833.1">
    <property type="nucleotide sequence ID" value="NZ_JAAFYZ010000045.1"/>
</dbReference>
<keyword evidence="1" id="KW-0732">Signal</keyword>
<keyword evidence="3" id="KW-1185">Reference proteome</keyword>
<sequence>MSKFGFLIVAGLVAISGVTASASTASKAGFGWDTTPPAIASATAITPTSANGFGWD</sequence>
<name>A0ABS5KQC6_9ACTN</name>